<keyword evidence="4" id="KW-0418">Kinase</keyword>
<dbReference type="Gene3D" id="1.10.510.10">
    <property type="entry name" value="Transferase(Phosphotransferase) domain 1"/>
    <property type="match status" value="4"/>
</dbReference>
<dbReference type="PANTHER" id="PTHR44329:SF214">
    <property type="entry name" value="PROTEIN KINASE DOMAIN-CONTAINING PROTEIN"/>
    <property type="match status" value="1"/>
</dbReference>
<dbReference type="PROSITE" id="PS00108">
    <property type="entry name" value="PROTEIN_KINASE_ST"/>
    <property type="match status" value="1"/>
</dbReference>
<evidence type="ECO:0000313" key="5">
    <source>
        <dbReference type="Proteomes" id="UP000243217"/>
    </source>
</evidence>
<dbReference type="Proteomes" id="UP000243217">
    <property type="component" value="Unassembled WGS sequence"/>
</dbReference>
<keyword evidence="4" id="KW-0808">Transferase</keyword>
<dbReference type="STRING" id="74557.A0A1V9YRZ6"/>
<accession>A0A1V9YRZ6</accession>
<feature type="compositionally biased region" description="Basic and acidic residues" evidence="1">
    <location>
        <begin position="231"/>
        <end position="247"/>
    </location>
</feature>
<evidence type="ECO:0000259" key="3">
    <source>
        <dbReference type="PROSITE" id="PS50011"/>
    </source>
</evidence>
<keyword evidence="2" id="KW-0472">Membrane</keyword>
<dbReference type="PROSITE" id="PS50011">
    <property type="entry name" value="PROTEIN_KINASE_DOM"/>
    <property type="match status" value="3"/>
</dbReference>
<feature type="region of interest" description="Disordered" evidence="1">
    <location>
        <begin position="206"/>
        <end position="247"/>
    </location>
</feature>
<dbReference type="Pfam" id="PF07714">
    <property type="entry name" value="PK_Tyr_Ser-Thr"/>
    <property type="match status" value="2"/>
</dbReference>
<sequence length="1228" mass="137770">MRSYSSSIVNYQLSIAWLVVGLYEAADNVTSVPVTTATPTTSLAPTTVSPTPTTSTWTSPVPTTTKPQANNQQSSSTIALKRYYVNDGWQCVGVKNNSVYTIGWNLTTSPECASNGYDCLQRHSESDCKGSLVSFDAVPFDCNTLQLLTNNTIGFFFYQEYCSKPASDKSWGSTQTIILVVCLVAAAGIAGFVFILYKKRRQKWASTRTPTEDLNDPSDRYGRRSGKQSYRRPDPTTDYHPPPESHDNAFDAQLNLGDLSNYRLDATKLREIRTIATGAHGIVSLGDYNGDPVAIKKILHPDRSRDAVESFIDEIKLMARMESPYIVKFIGVTWNRPRDITLVLEYMAYGDLRDHLNNTDAEPALLFPWNQKIHCCLDIVNGLLYLHSHQIIHRDLKSRNVLMTKDARGKLIDFGVSREAIEATMTQGIGTYRWTAPEVLRGKRYTVAADMYSFGIVLSEFATHQVPFWDAHLRMSLGTQSTEPLSDFALLDRLRDGTIRPSYGSSAPEWLVDLADQCLSYAPEERPTAMHVATILSQIYFYIKFMLTLQSSHFQINFGMGNSPSNYLSVSDLEWLNSISRRALATRSNTFLDDNALRQYFVSNLEAKSLSSLDVMTCVFIAYRFSNAMTLMDGIDANDIEAYGRVFDNLFDKIQSNATFTKSCARLAYINRVLCIIDRDEATTPRLLMESADAMPLSQYLIESSTFKEYLCWGEKLRIARDIATGLQYLHENGVIHKMLNTNTVLLSQNLSVKLSCFGMEGIDPTATSRSWCTVAPEVRLKRLFSRAGDVFSFASVAHRELMKDLLKQDAVIVSDDIKNVYEGTYGEFEVLVKRPNDTPKYKNITPLHYLKNEVVISSRVQSQNIINQYGIIESNSTSPAVIIEKMTLSLHAFIARIEDKGSFNESNKLHIAICIAQALANLHEIDYVHCNVHSSNVFMNTNRQVKLGNLILTQPEGLLLNEVLFENIHHLAPEVKASNPFKNSADVYAFGKLFISLELCEQDINDKSVEISSWCYDLLTKCCNTIKKDRPAMEQVVRILNSYTSRSTPNFLSVKMKGEVDIPDRLAGVSSIDIAAIIAIKITLQIAEAVADVHKFDVLHLNVKSANYLVTTVNGVLCIKIGYFGQCRMLEDWGQENRTNTCAEFGQVGAPGWKAPELLGNKATVEQINKVDVYALGVVFSVLDSLKLPIHEKNETQIYKRSVMEERNTPQLSVDCPHEFKSIVEYA</sequence>
<dbReference type="AlphaFoldDB" id="A0A1V9YRZ6"/>
<reference evidence="4 5" key="1">
    <citation type="journal article" date="2014" name="Genome Biol. Evol.">
        <title>The secreted proteins of Achlya hypogyna and Thraustotheca clavata identify the ancestral oomycete secretome and reveal gene acquisitions by horizontal gene transfer.</title>
        <authorList>
            <person name="Misner I."/>
            <person name="Blouin N."/>
            <person name="Leonard G."/>
            <person name="Richards T.A."/>
            <person name="Lane C.E."/>
        </authorList>
    </citation>
    <scope>NUCLEOTIDE SEQUENCE [LARGE SCALE GENOMIC DNA]</scope>
    <source>
        <strain evidence="4 5">ATCC 34112</strain>
    </source>
</reference>
<dbReference type="InterPro" id="IPR051681">
    <property type="entry name" value="Ser/Thr_Kinases-Pseudokinases"/>
</dbReference>
<dbReference type="InterPro" id="IPR000719">
    <property type="entry name" value="Prot_kinase_dom"/>
</dbReference>
<dbReference type="InterPro" id="IPR001245">
    <property type="entry name" value="Ser-Thr/Tyr_kinase_cat_dom"/>
</dbReference>
<gene>
    <name evidence="4" type="ORF">THRCLA_10325</name>
</gene>
<keyword evidence="2" id="KW-1133">Transmembrane helix</keyword>
<feature type="domain" description="Protein kinase" evidence="3">
    <location>
        <begin position="980"/>
        <end position="1228"/>
    </location>
</feature>
<dbReference type="InterPro" id="IPR008271">
    <property type="entry name" value="Ser/Thr_kinase_AS"/>
</dbReference>
<evidence type="ECO:0000256" key="2">
    <source>
        <dbReference type="SAM" id="Phobius"/>
    </source>
</evidence>
<dbReference type="GO" id="GO:0004674">
    <property type="term" value="F:protein serine/threonine kinase activity"/>
    <property type="evidence" value="ECO:0007669"/>
    <property type="project" value="TreeGrafter"/>
</dbReference>
<dbReference type="PANTHER" id="PTHR44329">
    <property type="entry name" value="SERINE/THREONINE-PROTEIN KINASE TNNI3K-RELATED"/>
    <property type="match status" value="1"/>
</dbReference>
<feature type="compositionally biased region" description="Low complexity" evidence="1">
    <location>
        <begin position="43"/>
        <end position="65"/>
    </location>
</feature>
<dbReference type="InterPro" id="IPR011009">
    <property type="entry name" value="Kinase-like_dom_sf"/>
</dbReference>
<keyword evidence="2" id="KW-0812">Transmembrane</keyword>
<dbReference type="OrthoDB" id="10261027at2759"/>
<dbReference type="GO" id="GO:0005524">
    <property type="term" value="F:ATP binding"/>
    <property type="evidence" value="ECO:0007669"/>
    <property type="project" value="UniProtKB-KW"/>
</dbReference>
<dbReference type="CDD" id="cd00180">
    <property type="entry name" value="PKc"/>
    <property type="match status" value="1"/>
</dbReference>
<feature type="domain" description="Protein kinase" evidence="3">
    <location>
        <begin position="269"/>
        <end position="541"/>
    </location>
</feature>
<keyword evidence="5" id="KW-1185">Reference proteome</keyword>
<proteinExistence type="predicted"/>
<dbReference type="SUPFAM" id="SSF56112">
    <property type="entry name" value="Protein kinase-like (PK-like)"/>
    <property type="match status" value="4"/>
</dbReference>
<comment type="caution">
    <text evidence="4">The sequence shown here is derived from an EMBL/GenBank/DDBJ whole genome shotgun (WGS) entry which is preliminary data.</text>
</comment>
<dbReference type="Pfam" id="PF00069">
    <property type="entry name" value="Pkinase"/>
    <property type="match status" value="2"/>
</dbReference>
<feature type="transmembrane region" description="Helical" evidence="2">
    <location>
        <begin position="177"/>
        <end position="197"/>
    </location>
</feature>
<evidence type="ECO:0000313" key="4">
    <source>
        <dbReference type="EMBL" id="OQR88440.1"/>
    </source>
</evidence>
<protein>
    <submittedName>
        <fullName evidence="4">Kinase</fullName>
    </submittedName>
</protein>
<dbReference type="PRINTS" id="PR00109">
    <property type="entry name" value="TYRKINASE"/>
</dbReference>
<feature type="domain" description="Protein kinase" evidence="3">
    <location>
        <begin position="552"/>
        <end position="895"/>
    </location>
</feature>
<evidence type="ECO:0000256" key="1">
    <source>
        <dbReference type="SAM" id="MobiDB-lite"/>
    </source>
</evidence>
<dbReference type="SMART" id="SM00220">
    <property type="entry name" value="S_TKc"/>
    <property type="match status" value="1"/>
</dbReference>
<feature type="region of interest" description="Disordered" evidence="1">
    <location>
        <begin position="43"/>
        <end position="72"/>
    </location>
</feature>
<name>A0A1V9YRZ6_9STRA</name>
<dbReference type="Gene3D" id="3.30.200.20">
    <property type="entry name" value="Phosphorylase Kinase, domain 1"/>
    <property type="match status" value="1"/>
</dbReference>
<organism evidence="4 5">
    <name type="scientific">Thraustotheca clavata</name>
    <dbReference type="NCBI Taxonomy" id="74557"/>
    <lineage>
        <taxon>Eukaryota</taxon>
        <taxon>Sar</taxon>
        <taxon>Stramenopiles</taxon>
        <taxon>Oomycota</taxon>
        <taxon>Saprolegniomycetes</taxon>
        <taxon>Saprolegniales</taxon>
        <taxon>Achlyaceae</taxon>
        <taxon>Thraustotheca</taxon>
    </lineage>
</organism>
<dbReference type="EMBL" id="JNBS01003234">
    <property type="protein sequence ID" value="OQR88440.1"/>
    <property type="molecule type" value="Genomic_DNA"/>
</dbReference>